<evidence type="ECO:0000313" key="1">
    <source>
        <dbReference type="EMBL" id="KAJ8502154.1"/>
    </source>
</evidence>
<protein>
    <submittedName>
        <fullName evidence="1">Uncharacterized protein</fullName>
    </submittedName>
</protein>
<name>A0AAD7U600_9APHY</name>
<dbReference type="Proteomes" id="UP001215151">
    <property type="component" value="Unassembled WGS sequence"/>
</dbReference>
<organism evidence="1 2">
    <name type="scientific">Trametes cubensis</name>
    <dbReference type="NCBI Taxonomy" id="1111947"/>
    <lineage>
        <taxon>Eukaryota</taxon>
        <taxon>Fungi</taxon>
        <taxon>Dikarya</taxon>
        <taxon>Basidiomycota</taxon>
        <taxon>Agaricomycotina</taxon>
        <taxon>Agaricomycetes</taxon>
        <taxon>Polyporales</taxon>
        <taxon>Polyporaceae</taxon>
        <taxon>Trametes</taxon>
    </lineage>
</organism>
<comment type="caution">
    <text evidence="1">The sequence shown here is derived from an EMBL/GenBank/DDBJ whole genome shotgun (WGS) entry which is preliminary data.</text>
</comment>
<dbReference type="EMBL" id="JAPEVG010000002">
    <property type="protein sequence ID" value="KAJ8502154.1"/>
    <property type="molecule type" value="Genomic_DNA"/>
</dbReference>
<dbReference type="AlphaFoldDB" id="A0AAD7U600"/>
<proteinExistence type="predicted"/>
<gene>
    <name evidence="1" type="ORF">ONZ51_g157</name>
</gene>
<sequence>MPNLSVSERLSRLRAYDEAWYTAPLQFCPLLATEDPDEYEDWWTTTGGTIPYTSRGTIRLFRPPSVSRAVPERTWTLDFPEDFEEHPAWISVDFAQDLIVLSRMTRIQLEDSLDCHLYSIERGCAPHPLAIQPILGNRSEAPTPRATACDTFIFGDLIGCTIYGNVKRMLVVNWKTGVTVWDYHYTGRAYFYIIDSSRLILVEGYTMRIYTFDPTATSSRDVAAPNPGASCELLLPPLASEATASLFFCESQLASVTFTDCTPIFSNDPSSGIIAVFYSIGSNALVDFPESDQALSWACLLMLLPIHTVLSQADYVSSGRSQTLATGGHIIPWDEWGPDGTRCLLLDRSPHYLSAVGSKCAMYFPRGDYSDGMADVLIIDARLWVHLASSHHDCHCLYPMCILEPSSFSEHRLFKSPLRSKLPCRAMHKEVYIGSESELASSRMALLEDGLAISHVVNPDTRPGQTTGVNAGFDFLFT</sequence>
<keyword evidence="2" id="KW-1185">Reference proteome</keyword>
<accession>A0AAD7U600</accession>
<evidence type="ECO:0000313" key="2">
    <source>
        <dbReference type="Proteomes" id="UP001215151"/>
    </source>
</evidence>
<reference evidence="1" key="1">
    <citation type="submission" date="2022-11" db="EMBL/GenBank/DDBJ databases">
        <title>Genome Sequence of Cubamyces cubensis.</title>
        <authorList>
            <person name="Buettner E."/>
        </authorList>
    </citation>
    <scope>NUCLEOTIDE SEQUENCE</scope>
    <source>
        <strain evidence="1">MPL-01</strain>
    </source>
</reference>